<protein>
    <submittedName>
        <fullName evidence="2">Stress-induced protein</fullName>
    </submittedName>
</protein>
<dbReference type="OrthoDB" id="4563254at2"/>
<evidence type="ECO:0000256" key="1">
    <source>
        <dbReference type="SAM" id="MobiDB-lite"/>
    </source>
</evidence>
<evidence type="ECO:0000313" key="4">
    <source>
        <dbReference type="Proteomes" id="UP000274097"/>
    </source>
</evidence>
<evidence type="ECO:0000313" key="5">
    <source>
        <dbReference type="Proteomes" id="UP000278036"/>
    </source>
</evidence>
<dbReference type="Pfam" id="PF10685">
    <property type="entry name" value="KGG"/>
    <property type="match status" value="3"/>
</dbReference>
<dbReference type="InParanoid" id="A0A3A9JET7"/>
<dbReference type="Proteomes" id="UP000274097">
    <property type="component" value="Unassembled WGS sequence"/>
</dbReference>
<comment type="caution">
    <text evidence="2">The sequence shown here is derived from an EMBL/GenBank/DDBJ whole genome shotgun (WGS) entry which is preliminary data.</text>
</comment>
<sequence length="102" mass="10737">MASTRSGGGKQGFASMDREKQRDIASKGGQSVPAAKRSFAQDPALAAEAGRKGGQSVQAESRSFSRNRELAAQAGRKGGQATQGNREQNAAQRRAMTEKPSE</sequence>
<feature type="compositionally biased region" description="Gly residues" evidence="1">
    <location>
        <begin position="1"/>
        <end position="11"/>
    </location>
</feature>
<accession>A0A3A9JET7</accession>
<dbReference type="PANTHER" id="PTHR36569">
    <property type="match status" value="1"/>
</dbReference>
<dbReference type="InterPro" id="IPR052590">
    <property type="entry name" value="Stress/Virulence-Domain"/>
</dbReference>
<dbReference type="Proteomes" id="UP000278036">
    <property type="component" value="Unassembled WGS sequence"/>
</dbReference>
<keyword evidence="4" id="KW-1185">Reference proteome</keyword>
<evidence type="ECO:0000313" key="3">
    <source>
        <dbReference type="EMBL" id="RMI25958.1"/>
    </source>
</evidence>
<dbReference type="PANTHER" id="PTHR36569:SF5">
    <property type="entry name" value="CONIDIATION-SPECIFIC PROTEIN 10 (EUROFUNG)"/>
    <property type="match status" value="1"/>
</dbReference>
<name>A0A3A9JET7_9PROT</name>
<proteinExistence type="predicted"/>
<dbReference type="EMBL" id="RFLX01000003">
    <property type="protein sequence ID" value="RMI25958.1"/>
    <property type="molecule type" value="Genomic_DNA"/>
</dbReference>
<dbReference type="EMBL" id="RAQU01000032">
    <property type="protein sequence ID" value="RKK04770.1"/>
    <property type="molecule type" value="Genomic_DNA"/>
</dbReference>
<feature type="compositionally biased region" description="Basic and acidic residues" evidence="1">
    <location>
        <begin position="16"/>
        <end position="25"/>
    </location>
</feature>
<feature type="region of interest" description="Disordered" evidence="1">
    <location>
        <begin position="1"/>
        <end position="102"/>
    </location>
</feature>
<dbReference type="InterPro" id="IPR019626">
    <property type="entry name" value="Stress-induced_KGG_rpt"/>
</dbReference>
<feature type="compositionally biased region" description="Polar residues" evidence="1">
    <location>
        <begin position="80"/>
        <end position="91"/>
    </location>
</feature>
<gene>
    <name evidence="2" type="ORF">D6Z83_07665</name>
    <name evidence="3" type="ORF">EBE87_06070</name>
</gene>
<organism evidence="2 5">
    <name type="scientific">Teichococcus wenyumeiae</name>
    <dbReference type="NCBI Taxonomy" id="2478470"/>
    <lineage>
        <taxon>Bacteria</taxon>
        <taxon>Pseudomonadati</taxon>
        <taxon>Pseudomonadota</taxon>
        <taxon>Alphaproteobacteria</taxon>
        <taxon>Acetobacterales</taxon>
        <taxon>Roseomonadaceae</taxon>
        <taxon>Roseomonas</taxon>
    </lineage>
</organism>
<evidence type="ECO:0000313" key="2">
    <source>
        <dbReference type="EMBL" id="RKK04770.1"/>
    </source>
</evidence>
<reference evidence="2 5" key="1">
    <citation type="submission" date="2018-09" db="EMBL/GenBank/DDBJ databases">
        <title>Roseomonas sp. nov., isolated from feces of Tibetan antelopes in the Qinghai-Tibet plateau, China.</title>
        <authorList>
            <person name="Tian Z."/>
        </authorList>
    </citation>
    <scope>NUCLEOTIDE SEQUENCE [LARGE SCALE GENOMIC DNA]</scope>
    <source>
        <strain evidence="3 4">Z23</strain>
        <strain evidence="2 5">Z24</strain>
    </source>
</reference>
<feature type="compositionally biased region" description="Polar residues" evidence="1">
    <location>
        <begin position="55"/>
        <end position="64"/>
    </location>
</feature>
<dbReference type="AlphaFoldDB" id="A0A3A9JET7"/>
<dbReference type="RefSeq" id="WP_120637740.1">
    <property type="nucleotide sequence ID" value="NZ_RAQU01000032.1"/>
</dbReference>